<evidence type="ECO:0000313" key="7">
    <source>
        <dbReference type="Proteomes" id="UP000237040"/>
    </source>
</evidence>
<evidence type="ECO:0000313" key="6">
    <source>
        <dbReference type="EMBL" id="PMP66782.1"/>
    </source>
</evidence>
<gene>
    <name evidence="6" type="ORF">C0189_04550</name>
</gene>
<dbReference type="InterPro" id="IPR003339">
    <property type="entry name" value="ABC/ECF_trnsptr_transmembrane"/>
</dbReference>
<comment type="subcellular location">
    <subcellularLocation>
        <location evidence="1">Membrane</location>
        <topology evidence="1">Multi-pass membrane protein</topology>
    </subcellularLocation>
</comment>
<dbReference type="RefSeq" id="WP_424586872.1">
    <property type="nucleotide sequence ID" value="NZ_JBNARP010000026.1"/>
</dbReference>
<evidence type="ECO:0000256" key="5">
    <source>
        <dbReference type="SAM" id="Phobius"/>
    </source>
</evidence>
<dbReference type="CDD" id="cd16914">
    <property type="entry name" value="EcfT"/>
    <property type="match status" value="1"/>
</dbReference>
<organism evidence="6 7">
    <name type="scientific">Caldisericum exile</name>
    <dbReference type="NCBI Taxonomy" id="693075"/>
    <lineage>
        <taxon>Bacteria</taxon>
        <taxon>Pseudomonadati</taxon>
        <taxon>Caldisericota/Cryosericota group</taxon>
        <taxon>Caldisericota</taxon>
        <taxon>Caldisericia</taxon>
        <taxon>Caldisericales</taxon>
        <taxon>Caldisericaceae</taxon>
        <taxon>Caldisericum</taxon>
    </lineage>
</organism>
<keyword evidence="3 5" id="KW-1133">Transmembrane helix</keyword>
<evidence type="ECO:0000256" key="3">
    <source>
        <dbReference type="ARBA" id="ARBA00022989"/>
    </source>
</evidence>
<dbReference type="EMBL" id="PNIL01000064">
    <property type="protein sequence ID" value="PMP66782.1"/>
    <property type="molecule type" value="Genomic_DNA"/>
</dbReference>
<evidence type="ECO:0000256" key="4">
    <source>
        <dbReference type="ARBA" id="ARBA00023136"/>
    </source>
</evidence>
<dbReference type="Pfam" id="PF02361">
    <property type="entry name" value="CbiQ"/>
    <property type="match status" value="1"/>
</dbReference>
<protein>
    <submittedName>
        <fullName evidence="6">Transporter</fullName>
    </submittedName>
</protein>
<feature type="transmembrane region" description="Helical" evidence="5">
    <location>
        <begin position="190"/>
        <end position="211"/>
    </location>
</feature>
<feature type="transmembrane region" description="Helical" evidence="5">
    <location>
        <begin position="245"/>
        <end position="265"/>
    </location>
</feature>
<feature type="transmembrane region" description="Helical" evidence="5">
    <location>
        <begin position="105"/>
        <end position="126"/>
    </location>
</feature>
<evidence type="ECO:0000256" key="2">
    <source>
        <dbReference type="ARBA" id="ARBA00022692"/>
    </source>
</evidence>
<feature type="transmembrane region" description="Helical" evidence="5">
    <location>
        <begin position="74"/>
        <end position="93"/>
    </location>
</feature>
<reference evidence="6 7" key="1">
    <citation type="submission" date="2018-01" db="EMBL/GenBank/DDBJ databases">
        <title>Metagenomic assembled genomes from two thermal pools in the Uzon Caldera, Kamchatka, Russia.</title>
        <authorList>
            <person name="Wilkins L."/>
            <person name="Ettinger C."/>
        </authorList>
    </citation>
    <scope>NUCLEOTIDE SEQUENCE [LARGE SCALE GENOMIC DNA]</scope>
    <source>
        <strain evidence="6">ZAV-07</strain>
    </source>
</reference>
<evidence type="ECO:0000256" key="1">
    <source>
        <dbReference type="ARBA" id="ARBA00004141"/>
    </source>
</evidence>
<accession>A0A2J6WDP8</accession>
<keyword evidence="2 5" id="KW-0812">Transmembrane</keyword>
<feature type="transmembrane region" description="Helical" evidence="5">
    <location>
        <begin position="44"/>
        <end position="62"/>
    </location>
</feature>
<dbReference type="Proteomes" id="UP000237040">
    <property type="component" value="Unassembled WGS sequence"/>
</dbReference>
<keyword evidence="4 5" id="KW-0472">Membrane</keyword>
<sequence length="266" mass="30536">MAKFYFGQFQYTQTFFHKLNPTLKIVLIFYLVILLFFLKTIEAYFFFLVFGVFLIILSKLSFKSVVSSFKPIIFLLLFTLFFQLFFTPGTIVLDLKVLKITKEGLSLSIYIAIRLIILTILTFLLTSTTTTTDLALGFRNVILPFKIFKFPVEELSLMISISLQFVPILFEEADRIMKAQMARGADFESGNLFVRARSFLPVILPLILNAFNRADQLAMAMESRGFILGMKRTSYRVSKFGKNEALAIIFVLIFTLVLFVLEGIYA</sequence>
<proteinExistence type="predicted"/>
<name>A0A2J6WDP8_9BACT</name>
<dbReference type="PANTHER" id="PTHR33514">
    <property type="entry name" value="PROTEIN ABCI12, CHLOROPLASTIC"/>
    <property type="match status" value="1"/>
</dbReference>
<dbReference type="AlphaFoldDB" id="A0A2J6WDP8"/>
<dbReference type="GO" id="GO:0005886">
    <property type="term" value="C:plasma membrane"/>
    <property type="evidence" value="ECO:0007669"/>
    <property type="project" value="TreeGrafter"/>
</dbReference>
<comment type="caution">
    <text evidence="6">The sequence shown here is derived from an EMBL/GenBank/DDBJ whole genome shotgun (WGS) entry which is preliminary data.</text>
</comment>
<dbReference type="PANTHER" id="PTHR33514:SF13">
    <property type="entry name" value="PROTEIN ABCI12, CHLOROPLASTIC"/>
    <property type="match status" value="1"/>
</dbReference>